<dbReference type="GO" id="GO:0004407">
    <property type="term" value="F:histone deacetylase activity"/>
    <property type="evidence" value="ECO:0007669"/>
    <property type="project" value="TreeGrafter"/>
</dbReference>
<organism evidence="2">
    <name type="scientific">marine sediment metagenome</name>
    <dbReference type="NCBI Taxonomy" id="412755"/>
    <lineage>
        <taxon>unclassified sequences</taxon>
        <taxon>metagenomes</taxon>
        <taxon>ecological metagenomes</taxon>
    </lineage>
</organism>
<dbReference type="PANTHER" id="PTHR10625">
    <property type="entry name" value="HISTONE DEACETYLASE HDAC1-RELATED"/>
    <property type="match status" value="1"/>
</dbReference>
<gene>
    <name evidence="2" type="ORF">S03H2_03226</name>
</gene>
<proteinExistence type="predicted"/>
<dbReference type="Gene3D" id="3.40.800.20">
    <property type="entry name" value="Histone deacetylase domain"/>
    <property type="match status" value="1"/>
</dbReference>
<protein>
    <recommendedName>
        <fullName evidence="1">Histone deacetylase domain-containing protein</fullName>
    </recommendedName>
</protein>
<dbReference type="InterPro" id="IPR023801">
    <property type="entry name" value="His_deacetylse_dom"/>
</dbReference>
<dbReference type="PRINTS" id="PR01270">
    <property type="entry name" value="HDASUPER"/>
</dbReference>
<dbReference type="InterPro" id="IPR023696">
    <property type="entry name" value="Ureohydrolase_dom_sf"/>
</dbReference>
<dbReference type="InterPro" id="IPR000286">
    <property type="entry name" value="HDACs"/>
</dbReference>
<dbReference type="InterPro" id="IPR037138">
    <property type="entry name" value="His_deacetylse_dom_sf"/>
</dbReference>
<dbReference type="AlphaFoldDB" id="X1GA50"/>
<dbReference type="PANTHER" id="PTHR10625:SF10">
    <property type="entry name" value="HISTONE DEACETYLASE HDAC1"/>
    <property type="match status" value="1"/>
</dbReference>
<dbReference type="Pfam" id="PF00850">
    <property type="entry name" value="Hist_deacetyl"/>
    <property type="match status" value="1"/>
</dbReference>
<accession>X1GA50</accession>
<reference evidence="2" key="1">
    <citation type="journal article" date="2014" name="Front. Microbiol.">
        <title>High frequency of phylogenetically diverse reductive dehalogenase-homologous genes in deep subseafloor sedimentary metagenomes.</title>
        <authorList>
            <person name="Kawai M."/>
            <person name="Futagami T."/>
            <person name="Toyoda A."/>
            <person name="Takaki Y."/>
            <person name="Nishi S."/>
            <person name="Hori S."/>
            <person name="Arai W."/>
            <person name="Tsubouchi T."/>
            <person name="Morono Y."/>
            <person name="Uchiyama I."/>
            <person name="Ito T."/>
            <person name="Fujiyama A."/>
            <person name="Inagaki F."/>
            <person name="Takami H."/>
        </authorList>
    </citation>
    <scope>NUCLEOTIDE SEQUENCE</scope>
    <source>
        <strain evidence="2">Expedition CK06-06</strain>
    </source>
</reference>
<evidence type="ECO:0000259" key="1">
    <source>
        <dbReference type="Pfam" id="PF00850"/>
    </source>
</evidence>
<dbReference type="SUPFAM" id="SSF52768">
    <property type="entry name" value="Arginase/deacetylase"/>
    <property type="match status" value="1"/>
</dbReference>
<feature type="domain" description="Histone deacetylase" evidence="1">
    <location>
        <begin position="20"/>
        <end position="309"/>
    </location>
</feature>
<name>X1GA50_9ZZZZ</name>
<dbReference type="GO" id="GO:0040029">
    <property type="term" value="P:epigenetic regulation of gene expression"/>
    <property type="evidence" value="ECO:0007669"/>
    <property type="project" value="TreeGrafter"/>
</dbReference>
<dbReference type="EMBL" id="BARU01001171">
    <property type="protein sequence ID" value="GAH29908.1"/>
    <property type="molecule type" value="Genomic_DNA"/>
</dbReference>
<sequence>MSTGLFYHPIFLEHDTGWGHPERAQRLVAILDEIEKRKDLNNIETVSPDKASIKDIQLNHSDNYIKLIQNTSEIKGIKHLDPDTAVCSKSYESALHACGAVLNAAKSVYEGIYRNAFALVRPPGHHALFSQAMGFCIFNNIAIAAKYLKNVMGLRKVVIIDWDAHHGNGTQDSFYNDPDVLYISLHQFPFYPGTGSANEIGTGIAKGFNVNIPMFAYSGENTYLLAIERIISPIVYQFSPEFILISAGYDGHYKDPLTQLLLTSNTFFKLSKAVIEMANEVCSGRIIFSLEGGYYLKGLSQSVVETLRAMVGYNNPVPYPSEELKERNSSMEIEQIIEIQKRYWKL</sequence>
<comment type="caution">
    <text evidence="2">The sequence shown here is derived from an EMBL/GenBank/DDBJ whole genome shotgun (WGS) entry which is preliminary data.</text>
</comment>
<dbReference type="CDD" id="cd09992">
    <property type="entry name" value="HDAC_classII"/>
    <property type="match status" value="1"/>
</dbReference>
<evidence type="ECO:0000313" key="2">
    <source>
        <dbReference type="EMBL" id="GAH29908.1"/>
    </source>
</evidence>